<comment type="caution">
    <text evidence="1">The sequence shown here is derived from an EMBL/GenBank/DDBJ whole genome shotgun (WGS) entry which is preliminary data.</text>
</comment>
<dbReference type="AlphaFoldDB" id="A0A4R5QA11"/>
<protein>
    <submittedName>
        <fullName evidence="1">Uncharacterized protein</fullName>
    </submittedName>
</protein>
<organism evidence="1 2">
    <name type="scientific">Dankookia rubra</name>
    <dbReference type="NCBI Taxonomy" id="1442381"/>
    <lineage>
        <taxon>Bacteria</taxon>
        <taxon>Pseudomonadati</taxon>
        <taxon>Pseudomonadota</taxon>
        <taxon>Alphaproteobacteria</taxon>
        <taxon>Acetobacterales</taxon>
        <taxon>Roseomonadaceae</taxon>
        <taxon>Dankookia</taxon>
    </lineage>
</organism>
<keyword evidence="2" id="KW-1185">Reference proteome</keyword>
<sequence>MRHPKYSDQPDADAPDLIRWSVQEIRRIAIRPAQRQIQPAHIIAWSLWRRAHQAAAQRSHLKRKMQL</sequence>
<dbReference type="EMBL" id="SMSJ01000051">
    <property type="protein sequence ID" value="TDH59872.1"/>
    <property type="molecule type" value="Genomic_DNA"/>
</dbReference>
<reference evidence="1 2" key="1">
    <citation type="journal article" date="2016" name="J. Microbiol.">
        <title>Dankookia rubra gen. nov., sp. nov., an alphaproteobacterium isolated from sediment of a shallow stream.</title>
        <authorList>
            <person name="Kim W.H."/>
            <person name="Kim D.H."/>
            <person name="Kang K."/>
            <person name="Ahn T.Y."/>
        </authorList>
    </citation>
    <scope>NUCLEOTIDE SEQUENCE [LARGE SCALE GENOMIC DNA]</scope>
    <source>
        <strain evidence="1 2">JCM30602</strain>
    </source>
</reference>
<dbReference type="Proteomes" id="UP000295096">
    <property type="component" value="Unassembled WGS sequence"/>
</dbReference>
<gene>
    <name evidence="1" type="ORF">E2C06_25225</name>
</gene>
<accession>A0A4R5QA11</accession>
<evidence type="ECO:0000313" key="2">
    <source>
        <dbReference type="Proteomes" id="UP000295096"/>
    </source>
</evidence>
<proteinExistence type="predicted"/>
<name>A0A4R5QA11_9PROT</name>
<evidence type="ECO:0000313" key="1">
    <source>
        <dbReference type="EMBL" id="TDH59872.1"/>
    </source>
</evidence>